<name>A0A2I5TBS2_SERS3</name>
<organism evidence="2 3">
    <name type="scientific">Serratia sp. (strain ATCC 39006)</name>
    <name type="common">Prodigiosinella confusarubida</name>
    <dbReference type="NCBI Taxonomy" id="104623"/>
    <lineage>
        <taxon>Bacteria</taxon>
        <taxon>Pseudomonadati</taxon>
        <taxon>Pseudomonadota</taxon>
        <taxon>Gammaproteobacteria</taxon>
        <taxon>Enterobacterales</taxon>
        <taxon>Pectobacteriaceae</taxon>
        <taxon>Prodigiosinella</taxon>
    </lineage>
</organism>
<dbReference type="Proteomes" id="UP000017700">
    <property type="component" value="Chromosome"/>
</dbReference>
<reference evidence="2" key="4">
    <citation type="submission" date="2017-11" db="EMBL/GenBank/DDBJ databases">
        <title>Complete genome sequence of Serratia sp. ATCC 39006.</title>
        <authorList>
            <person name="Hampton H.G."/>
            <person name="Jackson S.A."/>
            <person name="Jauregui R."/>
            <person name="Poulter G.T.M."/>
            <person name="Salmond G.P.C."/>
            <person name="Fineran P.C."/>
        </authorList>
    </citation>
    <scope>NUCLEOTIDE SEQUENCE</scope>
    <source>
        <strain evidence="2">ATCC 39006</strain>
    </source>
</reference>
<dbReference type="KEGG" id="sera:Ser39006_020770"/>
<dbReference type="InterPro" id="IPR022050">
    <property type="entry name" value="T_hemolysin"/>
</dbReference>
<reference evidence="1 4" key="3">
    <citation type="submission" date="2017-11" db="EMBL/GenBank/DDBJ databases">
        <title>Complete genome sequence of Serratia sp. ATCC 39006 LacA.</title>
        <authorList>
            <person name="Hampton H.G."/>
            <person name="Jackson S.A."/>
            <person name="Jauregui R."/>
            <person name="Poulter G.T.M."/>
            <person name="Salmond G.P.C."/>
            <person name="Fineran P.C."/>
        </authorList>
    </citation>
    <scope>NUCLEOTIDE SEQUENCE [LARGE SCALE GENOMIC DNA]</scope>
    <source>
        <strain evidence="1 4">ATCC 39006</strain>
    </source>
</reference>
<dbReference type="STRING" id="104623.Ser39006_01354"/>
<evidence type="ECO:0000313" key="3">
    <source>
        <dbReference type="Proteomes" id="UP000017700"/>
    </source>
</evidence>
<dbReference type="EMBL" id="CP025085">
    <property type="protein sequence ID" value="AUH02009.1"/>
    <property type="molecule type" value="Genomic_DNA"/>
</dbReference>
<dbReference type="Proteomes" id="UP000233778">
    <property type="component" value="Chromosome"/>
</dbReference>
<proteinExistence type="predicted"/>
<accession>A0A2I5TBS2</accession>
<reference evidence="2" key="2">
    <citation type="submission" date="2013-09" db="EMBL/GenBank/DDBJ databases">
        <authorList>
            <person name="Wang G."/>
            <person name="Yang Y."/>
            <person name="Su Y."/>
        </authorList>
    </citation>
    <scope>NUCLEOTIDE SEQUENCE</scope>
    <source>
        <strain evidence="2">ATCC 39006</strain>
    </source>
</reference>
<dbReference type="Pfam" id="PF12261">
    <property type="entry name" value="T_hemolysin"/>
    <property type="match status" value="1"/>
</dbReference>
<dbReference type="AlphaFoldDB" id="A0A2I5TBS2"/>
<sequence>MYLMKEFHPEETEYQVVKQCVSLHYKDVFGASVQPQPDFFICLTKLDGKAPGYSCLGITTGDKRTLFSEHYINTDLSKQYGVDRGQIVEIGSFCSFSSNGYGKYILSLALSHLSLHKYQLVIMTATPHVRKILQTLKVYYTDMGVANYNRVPDLNVNWGSYYDNDPRVVVFPLRDNNIFHVGESGALIEGYHAVRNIY</sequence>
<evidence type="ECO:0000313" key="1">
    <source>
        <dbReference type="EMBL" id="AUH02009.1"/>
    </source>
</evidence>
<dbReference type="OrthoDB" id="7432757at2"/>
<evidence type="ECO:0000313" key="4">
    <source>
        <dbReference type="Proteomes" id="UP000233778"/>
    </source>
</evidence>
<dbReference type="RefSeq" id="WP_021014624.1">
    <property type="nucleotide sequence ID" value="NZ_CP025084.1"/>
</dbReference>
<protein>
    <submittedName>
        <fullName evidence="2">Thermostable hemolysin</fullName>
    </submittedName>
</protein>
<dbReference type="KEGG" id="serq:CWC46_20775"/>
<reference evidence="2 3" key="1">
    <citation type="journal article" date="2013" name="Genome Announc.">
        <title>Draft genome sequence of Serratia sp. strain ATCC 39006, a model bacterium for analysis of the biosynthesis and regulation of prodigiosin, a carbapenem, and gas vesicles.</title>
        <authorList>
            <person name="Fineran P.C."/>
            <person name="Iglesias Cans M.C."/>
            <person name="Ramsay J.P."/>
            <person name="Wilf N.M."/>
            <person name="Cossyleon D."/>
            <person name="McNeil M.B."/>
            <person name="Williamson N.R."/>
            <person name="Monson R.E."/>
            <person name="Becher S.A."/>
            <person name="Stanton J.A."/>
            <person name="Brugger K."/>
            <person name="Brown S.D."/>
            <person name="Salmond G.P."/>
        </authorList>
    </citation>
    <scope>NUCLEOTIDE SEQUENCE [LARGE SCALE GENOMIC DNA]</scope>
    <source>
        <strain evidence="2">ATCC 39006</strain>
        <strain evidence="3">ATCC 39006 / SC 11482</strain>
    </source>
</reference>
<gene>
    <name evidence="1" type="ORF">CWC46_20775</name>
    <name evidence="2" type="ORF">Ser39006_020770</name>
</gene>
<keyword evidence="3" id="KW-1185">Reference proteome</keyword>
<evidence type="ECO:0000313" key="2">
    <source>
        <dbReference type="EMBL" id="AUH06331.1"/>
    </source>
</evidence>
<dbReference type="EMBL" id="CP025084">
    <property type="protein sequence ID" value="AUH06331.1"/>
    <property type="molecule type" value="Genomic_DNA"/>
</dbReference>